<keyword evidence="2" id="KW-1185">Reference proteome</keyword>
<reference evidence="1" key="2">
    <citation type="submission" date="2020-11" db="EMBL/GenBank/DDBJ databases">
        <authorList>
            <person name="McCartney M.A."/>
            <person name="Auch B."/>
            <person name="Kono T."/>
            <person name="Mallez S."/>
            <person name="Becker A."/>
            <person name="Gohl D.M."/>
            <person name="Silverstein K.A.T."/>
            <person name="Koren S."/>
            <person name="Bechman K.B."/>
            <person name="Herman A."/>
            <person name="Abrahante J.E."/>
            <person name="Garbe J."/>
        </authorList>
    </citation>
    <scope>NUCLEOTIDE SEQUENCE</scope>
    <source>
        <strain evidence="1">Duluth1</strain>
        <tissue evidence="1">Whole animal</tissue>
    </source>
</reference>
<accession>A0A9D4D229</accession>
<dbReference type="AlphaFoldDB" id="A0A9D4D229"/>
<reference evidence="1" key="1">
    <citation type="journal article" date="2019" name="bioRxiv">
        <title>The Genome of the Zebra Mussel, Dreissena polymorpha: A Resource for Invasive Species Research.</title>
        <authorList>
            <person name="McCartney M.A."/>
            <person name="Auch B."/>
            <person name="Kono T."/>
            <person name="Mallez S."/>
            <person name="Zhang Y."/>
            <person name="Obille A."/>
            <person name="Becker A."/>
            <person name="Abrahante J.E."/>
            <person name="Garbe J."/>
            <person name="Badalamenti J.P."/>
            <person name="Herman A."/>
            <person name="Mangelson H."/>
            <person name="Liachko I."/>
            <person name="Sullivan S."/>
            <person name="Sone E.D."/>
            <person name="Koren S."/>
            <person name="Silverstein K.A.T."/>
            <person name="Beckman K.B."/>
            <person name="Gohl D.M."/>
        </authorList>
    </citation>
    <scope>NUCLEOTIDE SEQUENCE</scope>
    <source>
        <strain evidence="1">Duluth1</strain>
        <tissue evidence="1">Whole animal</tissue>
    </source>
</reference>
<evidence type="ECO:0000313" key="1">
    <source>
        <dbReference type="EMBL" id="KAH3736565.1"/>
    </source>
</evidence>
<evidence type="ECO:0000313" key="2">
    <source>
        <dbReference type="Proteomes" id="UP000828390"/>
    </source>
</evidence>
<organism evidence="1 2">
    <name type="scientific">Dreissena polymorpha</name>
    <name type="common">Zebra mussel</name>
    <name type="synonym">Mytilus polymorpha</name>
    <dbReference type="NCBI Taxonomy" id="45954"/>
    <lineage>
        <taxon>Eukaryota</taxon>
        <taxon>Metazoa</taxon>
        <taxon>Spiralia</taxon>
        <taxon>Lophotrochozoa</taxon>
        <taxon>Mollusca</taxon>
        <taxon>Bivalvia</taxon>
        <taxon>Autobranchia</taxon>
        <taxon>Heteroconchia</taxon>
        <taxon>Euheterodonta</taxon>
        <taxon>Imparidentia</taxon>
        <taxon>Neoheterodontei</taxon>
        <taxon>Myida</taxon>
        <taxon>Dreissenoidea</taxon>
        <taxon>Dreissenidae</taxon>
        <taxon>Dreissena</taxon>
    </lineage>
</organism>
<name>A0A9D4D229_DREPO</name>
<sequence length="91" mass="10337">MCYVSQKLYKSTVWLWRVGASKRKGPGLEGMQLLLLSFHMQPNCALKCVGAVDSTHCPGFYSGKCEVWTNVPVECPKMCKWCPYADKQFLK</sequence>
<protein>
    <submittedName>
        <fullName evidence="1">Uncharacterized protein</fullName>
    </submittedName>
</protein>
<comment type="caution">
    <text evidence="1">The sequence shown here is derived from an EMBL/GenBank/DDBJ whole genome shotgun (WGS) entry which is preliminary data.</text>
</comment>
<dbReference type="Proteomes" id="UP000828390">
    <property type="component" value="Unassembled WGS sequence"/>
</dbReference>
<proteinExistence type="predicted"/>
<dbReference type="EMBL" id="JAIWYP010000011">
    <property type="protein sequence ID" value="KAH3736565.1"/>
    <property type="molecule type" value="Genomic_DNA"/>
</dbReference>
<gene>
    <name evidence="1" type="ORF">DPMN_043136</name>
</gene>